<evidence type="ECO:0000313" key="2">
    <source>
        <dbReference type="EMBL" id="AEB41856.1"/>
    </source>
</evidence>
<sequence>MKTSSSLNFIKRVSILAFACVSLVLAGCRHDVFTKDYSEAREAEAALPKFDHGALKHPDAVWERIAAAVSPSPLNSLFVVMYNELMNPEVFRETLSQSALWSIPVNVLGCRRSFNFNVSGDKAKLADINAEVVTLEEGSGIFFSGVCCNVNQETFNTLCSIYSECHDLVPVIVSDVSGDRFTVAYMFSVREARFHTGADALPLGDRFNAIWQAVETAGYGAEFASSYLDTTFAANGNSITTLLPSNSQNVEAREVVAEARS</sequence>
<organism evidence="2 3">
    <name type="scientific">Chlamydia pecorum (strain ATCC VR-628 / DSM 29919 / E58)</name>
    <name type="common">Chlamydophila pecorum</name>
    <dbReference type="NCBI Taxonomy" id="331635"/>
    <lineage>
        <taxon>Bacteria</taxon>
        <taxon>Pseudomonadati</taxon>
        <taxon>Chlamydiota</taxon>
        <taxon>Chlamydiia</taxon>
        <taxon>Chlamydiales</taxon>
        <taxon>Chlamydiaceae</taxon>
        <taxon>Chlamydia/Chlamydophila group</taxon>
        <taxon>Chlamydia</taxon>
    </lineage>
</organism>
<gene>
    <name evidence="2" type="ordered locus">G5S_0924</name>
</gene>
<keyword evidence="2" id="KW-0449">Lipoprotein</keyword>
<reference evidence="2 3" key="1">
    <citation type="journal article" date="2011" name="J. Bacteriol.">
        <title>Genome sequence of the obligate intracellular animal pathogen Chlamydia pecorum E58.</title>
        <authorList>
            <person name="Mojica S."/>
            <person name="Huot Creasy H."/>
            <person name="Daugherty S."/>
            <person name="Read T.D."/>
            <person name="Kim T."/>
            <person name="Kaltenboeck B."/>
            <person name="Bavoil P."/>
            <person name="Myers G.S."/>
        </authorList>
    </citation>
    <scope>NUCLEOTIDE SEQUENCE [LARGE SCALE GENOMIC DNA]</scope>
    <source>
        <strain evidence="2 3">E58</strain>
    </source>
</reference>
<evidence type="ECO:0000256" key="1">
    <source>
        <dbReference type="SAM" id="SignalP"/>
    </source>
</evidence>
<dbReference type="KEGG" id="cpm:G5S_0924"/>
<keyword evidence="3" id="KW-1185">Reference proteome</keyword>
<dbReference type="AlphaFoldDB" id="A0AA34RDT0"/>
<keyword evidence="1" id="KW-0732">Signal</keyword>
<dbReference type="EMBL" id="CP002608">
    <property type="protein sequence ID" value="AEB41856.1"/>
    <property type="molecule type" value="Genomic_DNA"/>
</dbReference>
<evidence type="ECO:0000313" key="3">
    <source>
        <dbReference type="Proteomes" id="UP000008305"/>
    </source>
</evidence>
<protein>
    <submittedName>
        <fullName evidence="2">Lipoprotein, putative</fullName>
    </submittedName>
</protein>
<proteinExistence type="predicted"/>
<name>A0AA34RDT0_CHLPE</name>
<dbReference type="PROSITE" id="PS51257">
    <property type="entry name" value="PROKAR_LIPOPROTEIN"/>
    <property type="match status" value="1"/>
</dbReference>
<dbReference type="Proteomes" id="UP000008305">
    <property type="component" value="Chromosome"/>
</dbReference>
<accession>A0AA34RDT0</accession>
<feature type="chain" id="PRO_5041431243" evidence="1">
    <location>
        <begin position="27"/>
        <end position="261"/>
    </location>
</feature>
<feature type="signal peptide" evidence="1">
    <location>
        <begin position="1"/>
        <end position="26"/>
    </location>
</feature>